<dbReference type="EMBL" id="CP069034">
    <property type="protein sequence ID" value="QRD01242.1"/>
    <property type="molecule type" value="Genomic_DNA"/>
</dbReference>
<keyword evidence="5" id="KW-1185">Reference proteome</keyword>
<dbReference type="Proteomes" id="UP000663193">
    <property type="component" value="Chromosome 12"/>
</dbReference>
<gene>
    <name evidence="4" type="ORF">JI435_157180</name>
</gene>
<feature type="region of interest" description="Disordered" evidence="1">
    <location>
        <begin position="193"/>
        <end position="213"/>
    </location>
</feature>
<dbReference type="Gene3D" id="3.90.280.10">
    <property type="entry name" value="PEBP-like"/>
    <property type="match status" value="1"/>
</dbReference>
<dbReference type="CDD" id="cd00866">
    <property type="entry name" value="PEBP_euk"/>
    <property type="match status" value="1"/>
</dbReference>
<feature type="compositionally biased region" description="Polar residues" evidence="1">
    <location>
        <begin position="202"/>
        <end position="213"/>
    </location>
</feature>
<dbReference type="InterPro" id="IPR035810">
    <property type="entry name" value="PEBP_euk"/>
</dbReference>
<dbReference type="VEuPathDB" id="FungiDB:JI435_157180"/>
<evidence type="ECO:0000256" key="2">
    <source>
        <dbReference type="SAM" id="Phobius"/>
    </source>
</evidence>
<evidence type="ECO:0000313" key="4">
    <source>
        <dbReference type="EMBL" id="QRD01242.1"/>
    </source>
</evidence>
<accession>A0A7U2F9X7</accession>
<dbReference type="OMA" id="LHWIQSD"/>
<reference evidence="5" key="1">
    <citation type="journal article" date="2021" name="BMC Genomics">
        <title>Chromosome-level genome assembly and manually-curated proteome of model necrotroph Parastagonospora nodorum Sn15 reveals a genome-wide trove of candidate effector homologs, and redundancy of virulence-related functions within an accessory chromosome.</title>
        <authorList>
            <person name="Bertazzoni S."/>
            <person name="Jones D.A.B."/>
            <person name="Phan H.T."/>
            <person name="Tan K.-C."/>
            <person name="Hane J.K."/>
        </authorList>
    </citation>
    <scope>NUCLEOTIDE SEQUENCE [LARGE SCALE GENOMIC DNA]</scope>
    <source>
        <strain evidence="5">SN15 / ATCC MYA-4574 / FGSC 10173)</strain>
    </source>
</reference>
<feature type="signal peptide" evidence="3">
    <location>
        <begin position="1"/>
        <end position="18"/>
    </location>
</feature>
<evidence type="ECO:0008006" key="6">
    <source>
        <dbReference type="Google" id="ProtNLM"/>
    </source>
</evidence>
<dbReference type="PANTHER" id="PTHR11362:SF148">
    <property type="entry name" value="CARBOXYPEPTIDASE Y INHIBITOR"/>
    <property type="match status" value="1"/>
</dbReference>
<keyword evidence="3" id="KW-0732">Signal</keyword>
<dbReference type="Pfam" id="PF01161">
    <property type="entry name" value="PBP"/>
    <property type="match status" value="1"/>
</dbReference>
<evidence type="ECO:0000256" key="3">
    <source>
        <dbReference type="SAM" id="SignalP"/>
    </source>
</evidence>
<keyword evidence="2" id="KW-1133">Transmembrane helix</keyword>
<dbReference type="SUPFAM" id="SSF49777">
    <property type="entry name" value="PEBP-like"/>
    <property type="match status" value="1"/>
</dbReference>
<feature type="transmembrane region" description="Helical" evidence="2">
    <location>
        <begin position="220"/>
        <end position="244"/>
    </location>
</feature>
<dbReference type="InterPro" id="IPR036610">
    <property type="entry name" value="PEBP-like_sf"/>
</dbReference>
<organism evidence="4 5">
    <name type="scientific">Phaeosphaeria nodorum (strain SN15 / ATCC MYA-4574 / FGSC 10173)</name>
    <name type="common">Glume blotch fungus</name>
    <name type="synonym">Parastagonospora nodorum</name>
    <dbReference type="NCBI Taxonomy" id="321614"/>
    <lineage>
        <taxon>Eukaryota</taxon>
        <taxon>Fungi</taxon>
        <taxon>Dikarya</taxon>
        <taxon>Ascomycota</taxon>
        <taxon>Pezizomycotina</taxon>
        <taxon>Dothideomycetes</taxon>
        <taxon>Pleosporomycetidae</taxon>
        <taxon>Pleosporales</taxon>
        <taxon>Pleosporineae</taxon>
        <taxon>Phaeosphaeriaceae</taxon>
        <taxon>Parastagonospora</taxon>
    </lineage>
</organism>
<dbReference type="InterPro" id="IPR008914">
    <property type="entry name" value="PEBP"/>
</dbReference>
<protein>
    <recommendedName>
        <fullName evidence="6">PEBP-like protein</fullName>
    </recommendedName>
</protein>
<dbReference type="OrthoDB" id="2506647at2759"/>
<dbReference type="AlphaFoldDB" id="A0A7U2F9X7"/>
<evidence type="ECO:0000256" key="1">
    <source>
        <dbReference type="SAM" id="MobiDB-lite"/>
    </source>
</evidence>
<evidence type="ECO:0000313" key="5">
    <source>
        <dbReference type="Proteomes" id="UP000663193"/>
    </source>
</evidence>
<keyword evidence="2" id="KW-0812">Transmembrane</keyword>
<sequence>MPTKTTLSLGALIALAGAQSAPGFPVSASQQLTVKYGNNTVSPPGELIPRGETASPPSISSPVWYAGERGASPGLLLMVDIDVPRNGTRVPLLHWMATNVTSQGSSGALNVPNSPVPYLQPSPPVGDVPHAYTFIVFPQPANFTVPAKYLALAQNQSLRVGFNTSAFIAEVGLKQAIAANYITVQNLTGTAATTFPPARPTQSPSATPSKPAQFTGTAPLSMVGGATMWAGLAAAMLAGVAAVAL</sequence>
<feature type="chain" id="PRO_5030589139" description="PEBP-like protein" evidence="3">
    <location>
        <begin position="19"/>
        <end position="245"/>
    </location>
</feature>
<keyword evidence="2" id="KW-0472">Membrane</keyword>
<name>A0A7U2F9X7_PHANO</name>
<dbReference type="PANTHER" id="PTHR11362">
    <property type="entry name" value="PHOSPHATIDYLETHANOLAMINE-BINDING PROTEIN"/>
    <property type="match status" value="1"/>
</dbReference>
<proteinExistence type="predicted"/>